<evidence type="ECO:0000313" key="1">
    <source>
        <dbReference type="EMBL" id="TDF95633.1"/>
    </source>
</evidence>
<accession>A0A4R5KJF8</accession>
<proteinExistence type="predicted"/>
<reference evidence="1 2" key="1">
    <citation type="submission" date="2019-03" db="EMBL/GenBank/DDBJ databases">
        <title>Whole genome sequence of Arthrobacter sp JH1-1.</title>
        <authorList>
            <person name="Trinh H.N."/>
        </authorList>
    </citation>
    <scope>NUCLEOTIDE SEQUENCE [LARGE SCALE GENOMIC DNA]</scope>
    <source>
        <strain evidence="1 2">JH1-1</strain>
    </source>
</reference>
<protein>
    <submittedName>
        <fullName evidence="1">Uncharacterized protein</fullName>
    </submittedName>
</protein>
<dbReference type="RefSeq" id="WP_133204364.1">
    <property type="nucleotide sequence ID" value="NZ_SMRU01000012.1"/>
</dbReference>
<comment type="caution">
    <text evidence="1">The sequence shown here is derived from an EMBL/GenBank/DDBJ whole genome shotgun (WGS) entry which is preliminary data.</text>
</comment>
<dbReference type="EMBL" id="SMRU01000012">
    <property type="protein sequence ID" value="TDF95633.1"/>
    <property type="molecule type" value="Genomic_DNA"/>
</dbReference>
<dbReference type="AlphaFoldDB" id="A0A4R5KJF8"/>
<dbReference type="OrthoDB" id="5141690at2"/>
<dbReference type="Proteomes" id="UP000295511">
    <property type="component" value="Unassembled WGS sequence"/>
</dbReference>
<keyword evidence="2" id="KW-1185">Reference proteome</keyword>
<organism evidence="1 2">
    <name type="scientific">Arthrobacter terricola</name>
    <dbReference type="NCBI Taxonomy" id="2547396"/>
    <lineage>
        <taxon>Bacteria</taxon>
        <taxon>Bacillati</taxon>
        <taxon>Actinomycetota</taxon>
        <taxon>Actinomycetes</taxon>
        <taxon>Micrococcales</taxon>
        <taxon>Micrococcaceae</taxon>
        <taxon>Arthrobacter</taxon>
    </lineage>
</organism>
<name>A0A4R5KJF8_9MICC</name>
<evidence type="ECO:0000313" key="2">
    <source>
        <dbReference type="Proteomes" id="UP000295511"/>
    </source>
</evidence>
<gene>
    <name evidence="1" type="ORF">E1809_11440</name>
</gene>
<sequence>MPIEPTEDCVKQWLSSSIHTVFQGQPKLWNWNLGEPARVAEIFFDLRCKVPPPWNVDLEWNREGQLGATKKLPNVESKTYGTPDLIIHRRGDYGRENNLLVVEFKNKYSAEAEKKDKAKVLDWMDRYGYQFGAVVSLRRARSGSLDPQSLWANWETGKPAAVAWHP</sequence>